<protein>
    <submittedName>
        <fullName evidence="1">Putative tick transposon</fullName>
    </submittedName>
</protein>
<dbReference type="AlphaFoldDB" id="A0A1E1X001"/>
<organism evidence="1">
    <name type="scientific">Amblyomma aureolatum</name>
    <dbReference type="NCBI Taxonomy" id="187763"/>
    <lineage>
        <taxon>Eukaryota</taxon>
        <taxon>Metazoa</taxon>
        <taxon>Ecdysozoa</taxon>
        <taxon>Arthropoda</taxon>
        <taxon>Chelicerata</taxon>
        <taxon>Arachnida</taxon>
        <taxon>Acari</taxon>
        <taxon>Parasitiformes</taxon>
        <taxon>Ixodida</taxon>
        <taxon>Ixodoidea</taxon>
        <taxon>Ixodidae</taxon>
        <taxon>Amblyomminae</taxon>
        <taxon>Amblyomma</taxon>
    </lineage>
</organism>
<proteinExistence type="evidence at transcript level"/>
<accession>A0A1E1X001</accession>
<evidence type="ECO:0000313" key="1">
    <source>
        <dbReference type="EMBL" id="JAT92574.1"/>
    </source>
</evidence>
<name>A0A1E1X001_9ACAR</name>
<sequence>KLEYACAVWDPYQANHINLLESVQNRAARCVFSDYSYMSSTTKLKSQANLPNLLFRRKVARLPLFHKFYHECTRNPDILPAHRHSCRLSHDKAVHPPSARSSAHLFSFFVQTPKDWNDLPAAAVNHCNHDHFK</sequence>
<feature type="non-terminal residue" evidence="1">
    <location>
        <position position="133"/>
    </location>
</feature>
<dbReference type="EMBL" id="GFAC01006614">
    <property type="protein sequence ID" value="JAT92574.1"/>
    <property type="molecule type" value="mRNA"/>
</dbReference>
<feature type="non-terminal residue" evidence="1">
    <location>
        <position position="1"/>
    </location>
</feature>
<reference evidence="1" key="1">
    <citation type="journal article" date="2017" name="Front. Cell. Infect. Microbiol.">
        <title>The Distinct Transcriptional Response of the Midgut of Amblyomma sculptum and Amblyomma aureolatum Ticks to Rickettsia rickettsii Correlates to Their Differences in Susceptibility to Infection.</title>
        <authorList>
            <person name="Martins L.A."/>
            <person name="Galletti M.F.B.M."/>
            <person name="Ribeiro J.M."/>
            <person name="Fujita A."/>
            <person name="Costa F.B."/>
            <person name="Labruna M.B."/>
            <person name="Daffre S."/>
            <person name="Fogaca A.C."/>
        </authorList>
    </citation>
    <scope>NUCLEOTIDE SEQUENCE</scope>
</reference>